<feature type="chain" id="PRO_5021498226" description="PEP-CTERM sorting domain-containing protein" evidence="2">
    <location>
        <begin position="24"/>
        <end position="187"/>
    </location>
</feature>
<evidence type="ECO:0000313" key="3">
    <source>
        <dbReference type="EMBL" id="GEC98954.1"/>
    </source>
</evidence>
<proteinExistence type="predicted"/>
<evidence type="ECO:0000313" key="4">
    <source>
        <dbReference type="Proteomes" id="UP000315730"/>
    </source>
</evidence>
<evidence type="ECO:0008006" key="5">
    <source>
        <dbReference type="Google" id="ProtNLM"/>
    </source>
</evidence>
<keyword evidence="2" id="KW-0732">Signal</keyword>
<accession>A0A4Y4D5I6</accession>
<keyword evidence="4" id="KW-1185">Reference proteome</keyword>
<dbReference type="STRING" id="1272.GCA_900014985_00061"/>
<reference evidence="3 4" key="1">
    <citation type="submission" date="2019-06" db="EMBL/GenBank/DDBJ databases">
        <title>Whole genome shotgun sequence of Kocuria varians NBRC 15358.</title>
        <authorList>
            <person name="Hosoyama A."/>
            <person name="Uohara A."/>
            <person name="Ohji S."/>
            <person name="Ichikawa N."/>
        </authorList>
    </citation>
    <scope>NUCLEOTIDE SEQUENCE [LARGE SCALE GENOMIC DNA]</scope>
    <source>
        <strain evidence="3 4">NBRC 15358</strain>
    </source>
</reference>
<evidence type="ECO:0000256" key="1">
    <source>
        <dbReference type="SAM" id="MobiDB-lite"/>
    </source>
</evidence>
<feature type="region of interest" description="Disordered" evidence="1">
    <location>
        <begin position="164"/>
        <end position="187"/>
    </location>
</feature>
<dbReference type="Proteomes" id="UP000315730">
    <property type="component" value="Unassembled WGS sequence"/>
</dbReference>
<name>A0A4Y4D5I6_KOCVA</name>
<organism evidence="3 4">
    <name type="scientific">Kocuria varians</name>
    <name type="common">Micrococcus varians</name>
    <dbReference type="NCBI Taxonomy" id="1272"/>
    <lineage>
        <taxon>Bacteria</taxon>
        <taxon>Bacillati</taxon>
        <taxon>Actinomycetota</taxon>
        <taxon>Actinomycetes</taxon>
        <taxon>Micrococcales</taxon>
        <taxon>Micrococcaceae</taxon>
        <taxon>Kocuria</taxon>
    </lineage>
</organism>
<dbReference type="OrthoDB" id="5130592at2"/>
<dbReference type="EMBL" id="BJNW01000007">
    <property type="protein sequence ID" value="GEC98954.1"/>
    <property type="molecule type" value="Genomic_DNA"/>
</dbReference>
<gene>
    <name evidence="3" type="ORF">KVA01_11090</name>
</gene>
<sequence length="187" mass="19380">MLVKGALWSVPVIAAASNAPAYAASNVAPFGILFDGGGGANGYLNSAYLDLGIARTSPLDSYTLIEDLVVTVDVIGLSGPAANERSFTAGSSYGSLSRADYNSATRTTRLTWILPAGTVMPKLSTSNSVPDILFSFRDGATGIGRVTNKIVITSIRNGYITDPHGPPLDSSVVKDQNHGAVSPDGIY</sequence>
<feature type="signal peptide" evidence="2">
    <location>
        <begin position="1"/>
        <end position="23"/>
    </location>
</feature>
<comment type="caution">
    <text evidence="3">The sequence shown here is derived from an EMBL/GenBank/DDBJ whole genome shotgun (WGS) entry which is preliminary data.</text>
</comment>
<dbReference type="RefSeq" id="WP_141269244.1">
    <property type="nucleotide sequence ID" value="NZ_BJNW01000007.1"/>
</dbReference>
<evidence type="ECO:0000256" key="2">
    <source>
        <dbReference type="SAM" id="SignalP"/>
    </source>
</evidence>
<protein>
    <recommendedName>
        <fullName evidence="5">PEP-CTERM sorting domain-containing protein</fullName>
    </recommendedName>
</protein>
<dbReference type="AlphaFoldDB" id="A0A4Y4D5I6"/>